<name>T1GEP3_MEGSC</name>
<reference evidence="3" key="1">
    <citation type="submission" date="2013-02" db="EMBL/GenBank/DDBJ databases">
        <authorList>
            <person name="Hughes D."/>
        </authorList>
    </citation>
    <scope>NUCLEOTIDE SEQUENCE</scope>
    <source>
        <strain>Durham</strain>
        <strain evidence="3">NC isolate 2 -- Noor lab</strain>
    </source>
</reference>
<feature type="chain" id="PRO_5004576865" evidence="1">
    <location>
        <begin position="19"/>
        <end position="39"/>
    </location>
</feature>
<proteinExistence type="predicted"/>
<keyword evidence="3" id="KW-1185">Reference proteome</keyword>
<sequence length="39" mass="3957">MALLKTVVCLAILGVVSAGVIPAGPVVYAAGHDHVDYHV</sequence>
<evidence type="ECO:0000313" key="3">
    <source>
        <dbReference type="Proteomes" id="UP000015102"/>
    </source>
</evidence>
<feature type="signal peptide" evidence="1">
    <location>
        <begin position="1"/>
        <end position="18"/>
    </location>
</feature>
<dbReference type="HOGENOM" id="CLU_3322539_0_0_1"/>
<reference evidence="2" key="2">
    <citation type="submission" date="2015-06" db="UniProtKB">
        <authorList>
            <consortium name="EnsemblMetazoa"/>
        </authorList>
    </citation>
    <scope>IDENTIFICATION</scope>
</reference>
<protein>
    <submittedName>
        <fullName evidence="2">Uncharacterized protein</fullName>
    </submittedName>
</protein>
<dbReference type="Proteomes" id="UP000015102">
    <property type="component" value="Unassembled WGS sequence"/>
</dbReference>
<dbReference type="EnsemblMetazoa" id="MESCA001813-RA">
    <property type="protein sequence ID" value="MESCA001813-PA"/>
    <property type="gene ID" value="MESCA001813"/>
</dbReference>
<dbReference type="AlphaFoldDB" id="T1GEP3"/>
<keyword evidence="1" id="KW-0732">Signal</keyword>
<accession>T1GEP3</accession>
<organism evidence="2 3">
    <name type="scientific">Megaselia scalaris</name>
    <name type="common">Humpbacked fly</name>
    <name type="synonym">Phora scalaris</name>
    <dbReference type="NCBI Taxonomy" id="36166"/>
    <lineage>
        <taxon>Eukaryota</taxon>
        <taxon>Metazoa</taxon>
        <taxon>Ecdysozoa</taxon>
        <taxon>Arthropoda</taxon>
        <taxon>Hexapoda</taxon>
        <taxon>Insecta</taxon>
        <taxon>Pterygota</taxon>
        <taxon>Neoptera</taxon>
        <taxon>Endopterygota</taxon>
        <taxon>Diptera</taxon>
        <taxon>Brachycera</taxon>
        <taxon>Muscomorpha</taxon>
        <taxon>Platypezoidea</taxon>
        <taxon>Phoridae</taxon>
        <taxon>Megaseliini</taxon>
        <taxon>Megaselia</taxon>
    </lineage>
</organism>
<evidence type="ECO:0000313" key="2">
    <source>
        <dbReference type="EnsemblMetazoa" id="MESCA001813-PA"/>
    </source>
</evidence>
<evidence type="ECO:0000256" key="1">
    <source>
        <dbReference type="SAM" id="SignalP"/>
    </source>
</evidence>
<dbReference type="EMBL" id="CAQQ02085341">
    <property type="status" value="NOT_ANNOTATED_CDS"/>
    <property type="molecule type" value="Genomic_DNA"/>
</dbReference>